<feature type="domain" description="Cyclophilin-like" evidence="1">
    <location>
        <begin position="3"/>
        <end position="108"/>
    </location>
</feature>
<dbReference type="Gene3D" id="2.40.100.20">
    <property type="match status" value="1"/>
</dbReference>
<evidence type="ECO:0000259" key="1">
    <source>
        <dbReference type="Pfam" id="PF18050"/>
    </source>
</evidence>
<dbReference type="Pfam" id="PF18050">
    <property type="entry name" value="Cyclophil_like2"/>
    <property type="match status" value="1"/>
</dbReference>
<proteinExistence type="predicted"/>
<protein>
    <submittedName>
        <fullName evidence="2">Cyclophilin-like fold protein</fullName>
    </submittedName>
</protein>
<keyword evidence="3" id="KW-1185">Reference proteome</keyword>
<dbReference type="InterPro" id="IPR041183">
    <property type="entry name" value="Cyclophilin-like"/>
</dbReference>
<dbReference type="InterPro" id="IPR029000">
    <property type="entry name" value="Cyclophilin-like_dom_sf"/>
</dbReference>
<organism evidence="2 3">
    <name type="scientific">Pseudomonas viciae</name>
    <dbReference type="NCBI Taxonomy" id="2505979"/>
    <lineage>
        <taxon>Bacteria</taxon>
        <taxon>Pseudomonadati</taxon>
        <taxon>Pseudomonadota</taxon>
        <taxon>Gammaproteobacteria</taxon>
        <taxon>Pseudomonadales</taxon>
        <taxon>Pseudomonadaceae</taxon>
        <taxon>Pseudomonas</taxon>
    </lineage>
</organism>
<evidence type="ECO:0000313" key="2">
    <source>
        <dbReference type="EMBL" id="WGO91415.1"/>
    </source>
</evidence>
<accession>A0ABY8P876</accession>
<gene>
    <name evidence="2" type="ORF">QCD61_16995</name>
</gene>
<sequence length="113" mass="12607">MWMTVGNQRFSITLDDNPSARALVRQLPLRLDMRELNGNEKYASLPAPLVTNATRPGTLRNGDLMLYGDDTLVVFYSTLKSSYAYTRLGRVNTPDDLPKTLGPGDVQAIFSRD</sequence>
<dbReference type="EMBL" id="CP123771">
    <property type="protein sequence ID" value="WGO91415.1"/>
    <property type="molecule type" value="Genomic_DNA"/>
</dbReference>
<dbReference type="RefSeq" id="WP_280944102.1">
    <property type="nucleotide sequence ID" value="NZ_CP123771.1"/>
</dbReference>
<evidence type="ECO:0000313" key="3">
    <source>
        <dbReference type="Proteomes" id="UP001227386"/>
    </source>
</evidence>
<dbReference type="SUPFAM" id="SSF50891">
    <property type="entry name" value="Cyclophilin-like"/>
    <property type="match status" value="1"/>
</dbReference>
<dbReference type="Proteomes" id="UP001227386">
    <property type="component" value="Chromosome"/>
</dbReference>
<reference evidence="2 3" key="1">
    <citation type="journal article" date="2012" name="Appl. Soil Ecol.">
        <title>Isolation and characterization of new plant growth-promoting bacterial endophytes.</title>
        <authorList>
            <person name="Rashid S."/>
            <person name="Charles T.C."/>
            <person name="Glick B.R."/>
        </authorList>
    </citation>
    <scope>NUCLEOTIDE SEQUENCE [LARGE SCALE GENOMIC DNA]</scope>
    <source>
        <strain evidence="2 3">YsS1</strain>
    </source>
</reference>
<name>A0ABY8P876_9PSED</name>